<keyword evidence="1" id="KW-0812">Transmembrane</keyword>
<organism evidence="3 4">
    <name type="scientific">Anabaena azotica FACHB-119</name>
    <dbReference type="NCBI Taxonomy" id="947527"/>
    <lineage>
        <taxon>Bacteria</taxon>
        <taxon>Bacillati</taxon>
        <taxon>Cyanobacteriota</taxon>
        <taxon>Cyanophyceae</taxon>
        <taxon>Nostocales</taxon>
        <taxon>Nostocaceae</taxon>
        <taxon>Anabaena</taxon>
        <taxon>Anabaena azotica</taxon>
    </lineage>
</organism>
<dbReference type="RefSeq" id="WP_190472698.1">
    <property type="nucleotide sequence ID" value="NZ_JACJSG010000016.1"/>
</dbReference>
<name>A0ABR8D5K5_9NOST</name>
<reference evidence="3 4" key="1">
    <citation type="journal article" date="2020" name="ISME J.">
        <title>Comparative genomics reveals insights into cyanobacterial evolution and habitat adaptation.</title>
        <authorList>
            <person name="Chen M.Y."/>
            <person name="Teng W.K."/>
            <person name="Zhao L."/>
            <person name="Hu C.X."/>
            <person name="Zhou Y.K."/>
            <person name="Han B.P."/>
            <person name="Song L.R."/>
            <person name="Shu W.S."/>
        </authorList>
    </citation>
    <scope>NUCLEOTIDE SEQUENCE [LARGE SCALE GENOMIC DNA]</scope>
    <source>
        <strain evidence="3 4">FACHB-119</strain>
    </source>
</reference>
<protein>
    <submittedName>
        <fullName evidence="3">DUF4129 domain-containing protein</fullName>
    </submittedName>
</protein>
<evidence type="ECO:0000313" key="4">
    <source>
        <dbReference type="Proteomes" id="UP000661112"/>
    </source>
</evidence>
<evidence type="ECO:0000313" key="3">
    <source>
        <dbReference type="EMBL" id="MBD2501590.1"/>
    </source>
</evidence>
<feature type="domain" description="Protein-glutamine gamma-glutamyltransferase-like C-terminal" evidence="2">
    <location>
        <begin position="127"/>
        <end position="196"/>
    </location>
</feature>
<accession>A0ABR8D5K5</accession>
<dbReference type="EMBL" id="JACJSG010000016">
    <property type="protein sequence ID" value="MBD2501590.1"/>
    <property type="molecule type" value="Genomic_DNA"/>
</dbReference>
<gene>
    <name evidence="3" type="ORF">H6G83_13420</name>
</gene>
<evidence type="ECO:0000256" key="1">
    <source>
        <dbReference type="SAM" id="Phobius"/>
    </source>
</evidence>
<dbReference type="InterPro" id="IPR025403">
    <property type="entry name" value="TgpA-like_C"/>
</dbReference>
<evidence type="ECO:0000259" key="2">
    <source>
        <dbReference type="Pfam" id="PF13559"/>
    </source>
</evidence>
<keyword evidence="1" id="KW-1133">Transmembrane helix</keyword>
<dbReference type="Proteomes" id="UP000661112">
    <property type="component" value="Unassembled WGS sequence"/>
</dbReference>
<dbReference type="Pfam" id="PF13559">
    <property type="entry name" value="DUF4129"/>
    <property type="match status" value="1"/>
</dbReference>
<sequence length="201" mass="23847">MSTDNFEKGGWDWQFSQFQQQVGEWLEYQSYRFEQALPNWNPAWKFPPWVGSLLNFLSWLLLGLFVAVVVWRLWGEFRPYIYSWLNISNSGRERVKILSSDVSVANLLERSQALYRQGNYREACRCLYLAILQHLHDTKIIAHQSSRTDKEYLQLLRSAVTPIQPYETVITTHERLCFGNAEILPENYEQCRQAYQEIVEK</sequence>
<keyword evidence="1" id="KW-0472">Membrane</keyword>
<feature type="transmembrane region" description="Helical" evidence="1">
    <location>
        <begin position="56"/>
        <end position="74"/>
    </location>
</feature>
<keyword evidence="4" id="KW-1185">Reference proteome</keyword>
<proteinExistence type="predicted"/>
<comment type="caution">
    <text evidence="3">The sequence shown here is derived from an EMBL/GenBank/DDBJ whole genome shotgun (WGS) entry which is preliminary data.</text>
</comment>